<dbReference type="EMBL" id="CAID01000008">
    <property type="protein sequence ID" value="CEG01378.1"/>
    <property type="molecule type" value="Genomic_DNA"/>
</dbReference>
<gene>
    <name evidence="5" type="ORF">OT_ostta08g00870</name>
</gene>
<protein>
    <submittedName>
        <fullName evidence="5">WD40/YVTN repeat-like-containing domain</fullName>
    </submittedName>
</protein>
<dbReference type="Gene3D" id="2.130.10.10">
    <property type="entry name" value="YVTN repeat-like/Quinoprotein amine dehydrogenase"/>
    <property type="match status" value="1"/>
</dbReference>
<dbReference type="GeneID" id="9833466"/>
<evidence type="ECO:0000313" key="6">
    <source>
        <dbReference type="Proteomes" id="UP000009170"/>
    </source>
</evidence>
<dbReference type="GO" id="GO:0034066">
    <property type="term" value="C:Ric1-Rgp1 guanyl-nucleotide exchange factor complex"/>
    <property type="evidence" value="ECO:0007669"/>
    <property type="project" value="InterPro"/>
</dbReference>
<dbReference type="AlphaFoldDB" id="A0A090M898"/>
<dbReference type="InterPro" id="IPR009771">
    <property type="entry name" value="RIC1_C"/>
</dbReference>
<feature type="domain" description="RIC1 C-terminal alpha solenoid region" evidence="4">
    <location>
        <begin position="748"/>
        <end position="901"/>
    </location>
</feature>
<feature type="compositionally biased region" description="Low complexity" evidence="3">
    <location>
        <begin position="34"/>
        <end position="45"/>
    </location>
</feature>
<dbReference type="RefSeq" id="XP_022840921.1">
    <property type="nucleotide sequence ID" value="XM_022983507.1"/>
</dbReference>
<comment type="subcellular location">
    <subcellularLocation>
        <location evidence="1">Membrane</location>
    </subcellularLocation>
</comment>
<dbReference type="KEGG" id="ota:OT_ostta08g00870"/>
<evidence type="ECO:0000256" key="1">
    <source>
        <dbReference type="ARBA" id="ARBA00004370"/>
    </source>
</evidence>
<proteinExistence type="predicted"/>
<dbReference type="OrthoDB" id="568509at2759"/>
<dbReference type="PANTHER" id="PTHR22746:SF10">
    <property type="entry name" value="GUANINE NUCLEOTIDE EXCHANGE FACTOR SUBUNIT RIC1"/>
    <property type="match status" value="1"/>
</dbReference>
<evidence type="ECO:0000256" key="3">
    <source>
        <dbReference type="SAM" id="MobiDB-lite"/>
    </source>
</evidence>
<dbReference type="GO" id="GO:0042147">
    <property type="term" value="P:retrograde transport, endosome to Golgi"/>
    <property type="evidence" value="ECO:0007669"/>
    <property type="project" value="TreeGrafter"/>
</dbReference>
<dbReference type="GO" id="GO:0000139">
    <property type="term" value="C:Golgi membrane"/>
    <property type="evidence" value="ECO:0007669"/>
    <property type="project" value="TreeGrafter"/>
</dbReference>
<dbReference type="InterPro" id="IPR015943">
    <property type="entry name" value="WD40/YVTN_repeat-like_dom_sf"/>
</dbReference>
<reference evidence="5 6" key="2">
    <citation type="journal article" date="2014" name="BMC Genomics">
        <title>An improved genome of the model marine alga Ostreococcus tauri unfolds by assessing Illumina de novo assemblies.</title>
        <authorList>
            <person name="Blanc-Mathieu R."/>
            <person name="Verhelst B."/>
            <person name="Derelle E."/>
            <person name="Rombauts S."/>
            <person name="Bouget F.Y."/>
            <person name="Carre I."/>
            <person name="Chateau A."/>
            <person name="Eyre-Walker A."/>
            <person name="Grimsley N."/>
            <person name="Moreau H."/>
            <person name="Piegu B."/>
            <person name="Rivals E."/>
            <person name="Schackwitz W."/>
            <person name="Van de Peer Y."/>
            <person name="Piganeau G."/>
        </authorList>
    </citation>
    <scope>NUCLEOTIDE SEQUENCE [LARGE SCALE GENOMIC DNA]</scope>
    <source>
        <strain evidence="6">OTTH 0595 / CCAP 157/2 / RCC745</strain>
    </source>
</reference>
<sequence>MHAHDGSPISRVTSIARPWEGAIGKIAHGDARDAAAATTSATWRESAPRDDRSAGTTWEEGVYNNMNEAVRFETLLATTSAGGEVFVSRCWRTTRTRERGGVEVMRAIRLDDGELATCVASDEDNIVVGTDRGRVVFLSWARGEEGTSATCRRTERDGAAASVSWCADTGTIVMRFDTGSVCAMRMNDQGEIVSRNWFEAFPEPAVFAAFHRGTGKLALGAMDGEVRVYDDALTADASRPKMIFRLSAWGFTSEDTGAAAFGSWSHDGKALAVAWRRRGLAIWSDSGCLLMCTLHHHGRAEGAVVPRKSFVDIDETPEVGACLGTPAWGILGYSLYVVVNGYEGTHVEEYSLARSCPKPCVPPRASEHATGDESSLLIGDDRVFVIASNAMGKFCMRQEICPTEYVESQWPMRVAAMSPDGTRVAVAGSRGCVVYDTDFEEWIMHPELEHKIATEVIDFTWVCPAREVSGRCASILALVSCVGKPRVFGTKLTYAVNFISDGGAGAQIATLPLPSQPTHACSCGEYFAVSFANSELAIYEVKSSEEGVVSAHPVRESNGQRRRVTLENGTRVSGFCLVRMASSASSDDTVQAPSECVVLTNANEVIVVDLTGDYKSVKILEDVKEFWVSDCSVSNQNGFVSDGDSGTSSSDELPTDRGCIFAYGSYGMRICYFPKDGLREIFTRGSTLCDVETASNNPELEFDRESYPLAVSLKLNRIIGAKQKLSFADSYETPYFLISPSVHTVVPYVLRKLLGMEQFTTALRYARAARRQTPHFAHALEWLLFTAVENAGRDITSQKVLKQSVALLAELPNYLDIIVSVARKTENTRWDCLFKYAGSPSDLCAKAMKANQVRVAACYILVVDKLEGEVMGREIALRVMESALEAHDYKLVEDLIKFLLKPVDGSQLSRQGDRKGLFRRVLNVVVPPPRSVTDYSNKTDPFALDDREQALLKSHLDVLARAKDVVSMGAFIADTSFDGVSYMMHEAEEPGEAFIADFYEAIRCAVQCLRDRKSRNNKTKSPRASASALIDATFEAGSKSDEMYVAALLDVTRTAQCTDWSLLIATVLGRGDVLADYFEKEPALRDPWLGIARRFRDESNDAHSVRHFSTIIHDIERLSTGAA</sequence>
<evidence type="ECO:0000259" key="4">
    <source>
        <dbReference type="Pfam" id="PF07064"/>
    </source>
</evidence>
<comment type="caution">
    <text evidence="5">The sequence shown here is derived from an EMBL/GenBank/DDBJ whole genome shotgun (WGS) entry which is preliminary data.</text>
</comment>
<dbReference type="STRING" id="70448.A0A090M898"/>
<keyword evidence="2" id="KW-0472">Membrane</keyword>
<accession>A0A090M898</accession>
<keyword evidence="6" id="KW-1185">Reference proteome</keyword>
<evidence type="ECO:0000256" key="2">
    <source>
        <dbReference type="ARBA" id="ARBA00023136"/>
    </source>
</evidence>
<reference evidence="6" key="1">
    <citation type="journal article" date="2006" name="Proc. Natl. Acad. Sci. U.S.A.">
        <title>Genome analysis of the smallest free-living eukaryote Ostreococcus tauri unveils many unique features.</title>
        <authorList>
            <person name="Derelle E."/>
            <person name="Ferraz C."/>
            <person name="Rombauts S."/>
            <person name="Rouze P."/>
            <person name="Worden A.Z."/>
            <person name="Robbens S."/>
            <person name="Partensky F."/>
            <person name="Degroeve S."/>
            <person name="Echeynie S."/>
            <person name="Cooke R."/>
            <person name="Saeys Y."/>
            <person name="Wuyts J."/>
            <person name="Jabbari K."/>
            <person name="Bowler C."/>
            <person name="Panaud O."/>
            <person name="Piegu B."/>
            <person name="Ball S.G."/>
            <person name="Ral J.-P."/>
            <person name="Bouget F.-Y."/>
            <person name="Piganeau G."/>
            <person name="De Baets B."/>
            <person name="Picard A."/>
            <person name="Delseny M."/>
            <person name="Demaille J."/>
            <person name="Van de Peer Y."/>
            <person name="Moreau H."/>
        </authorList>
    </citation>
    <scope>NUCLEOTIDE SEQUENCE [LARGE SCALE GENOMIC DNA]</scope>
    <source>
        <strain evidence="6">OTTH 0595 / CCAP 157/2 / RCC745</strain>
    </source>
</reference>
<name>A0A090M898_OSTTA</name>
<evidence type="ECO:0000313" key="5">
    <source>
        <dbReference type="EMBL" id="CEG01378.1"/>
    </source>
</evidence>
<dbReference type="Proteomes" id="UP000009170">
    <property type="component" value="Unassembled WGS sequence"/>
</dbReference>
<dbReference type="PANTHER" id="PTHR22746">
    <property type="entry name" value="RAB6A-GEF COMPLEX PARTNER PROTEIN 1"/>
    <property type="match status" value="1"/>
</dbReference>
<dbReference type="FunCoup" id="A0A090M898">
    <property type="interactions" value="1683"/>
</dbReference>
<dbReference type="InterPro" id="IPR040096">
    <property type="entry name" value="Ric1"/>
</dbReference>
<dbReference type="GO" id="GO:0005829">
    <property type="term" value="C:cytosol"/>
    <property type="evidence" value="ECO:0007669"/>
    <property type="project" value="TreeGrafter"/>
</dbReference>
<dbReference type="Pfam" id="PF07064">
    <property type="entry name" value="RIC1"/>
    <property type="match status" value="1"/>
</dbReference>
<organism evidence="5 6">
    <name type="scientific">Ostreococcus tauri</name>
    <name type="common">Marine green alga</name>
    <dbReference type="NCBI Taxonomy" id="70448"/>
    <lineage>
        <taxon>Eukaryota</taxon>
        <taxon>Viridiplantae</taxon>
        <taxon>Chlorophyta</taxon>
        <taxon>Mamiellophyceae</taxon>
        <taxon>Mamiellales</taxon>
        <taxon>Bathycoccaceae</taxon>
        <taxon>Ostreococcus</taxon>
    </lineage>
</organism>
<dbReference type="InParanoid" id="A0A090M898"/>
<dbReference type="SUPFAM" id="SSF69322">
    <property type="entry name" value="Tricorn protease domain 2"/>
    <property type="match status" value="1"/>
</dbReference>
<feature type="region of interest" description="Disordered" evidence="3">
    <location>
        <begin position="30"/>
        <end position="58"/>
    </location>
</feature>
<dbReference type="GO" id="GO:0006886">
    <property type="term" value="P:intracellular protein transport"/>
    <property type="evidence" value="ECO:0007669"/>
    <property type="project" value="InterPro"/>
</dbReference>